<protein>
    <submittedName>
        <fullName evidence="1">YecA family protein</fullName>
    </submittedName>
</protein>
<dbReference type="AlphaFoldDB" id="D0W1D3"/>
<dbReference type="Pfam" id="PF03695">
    <property type="entry name" value="UPF0149"/>
    <property type="match status" value="1"/>
</dbReference>
<dbReference type="Proteomes" id="UP000003294">
    <property type="component" value="Unassembled WGS sequence"/>
</dbReference>
<dbReference type="NCBIfam" id="TIGR02292">
    <property type="entry name" value="ygfB_yecA"/>
    <property type="match status" value="1"/>
</dbReference>
<gene>
    <name evidence="1" type="ORF">NEICINOT_03453</name>
</gene>
<comment type="caution">
    <text evidence="1">The sequence shown here is derived from an EMBL/GenBank/DDBJ whole genome shotgun (WGS) entry which is preliminary data.</text>
</comment>
<dbReference type="Gene3D" id="1.20.120.740">
    <property type="entry name" value="YgfB uncharacterised protein family UPF0149, PF03695"/>
    <property type="match status" value="1"/>
</dbReference>
<dbReference type="PANTHER" id="PTHR33747:SF1">
    <property type="entry name" value="ADENYLATE CYCLASE-ASSOCIATED CAP C-TERMINAL DOMAIN-CONTAINING PROTEIN"/>
    <property type="match status" value="1"/>
</dbReference>
<accession>D0W1D3</accession>
<reference evidence="1 2" key="1">
    <citation type="submission" date="2009-10" db="EMBL/GenBank/DDBJ databases">
        <authorList>
            <person name="Weinstock G."/>
            <person name="Sodergren E."/>
            <person name="Clifton S."/>
            <person name="Fulton L."/>
            <person name="Fulton B."/>
            <person name="Courtney L."/>
            <person name="Fronick C."/>
            <person name="Harrison M."/>
            <person name="Strong C."/>
            <person name="Farmer C."/>
            <person name="Delahaunty K."/>
            <person name="Markovic C."/>
            <person name="Hall O."/>
            <person name="Minx P."/>
            <person name="Tomlinson C."/>
            <person name="Mitreva M."/>
            <person name="Nelson J."/>
            <person name="Hou S."/>
            <person name="Wollam A."/>
            <person name="Pepin K.H."/>
            <person name="Johnson M."/>
            <person name="Bhonagiri V."/>
            <person name="Nash W.E."/>
            <person name="Warren W."/>
            <person name="Chinwalla A."/>
            <person name="Mardis E.R."/>
            <person name="Wilson R.K."/>
        </authorList>
    </citation>
    <scope>NUCLEOTIDE SEQUENCE [LARGE SCALE GENOMIC DNA]</scope>
    <source>
        <strain evidence="1 2">ATCC 14685</strain>
    </source>
</reference>
<dbReference type="EMBL" id="ACDY02000002">
    <property type="protein sequence ID" value="EEZ72521.1"/>
    <property type="molecule type" value="Genomic_DNA"/>
</dbReference>
<dbReference type="eggNOG" id="COG3318">
    <property type="taxonomic scope" value="Bacteria"/>
</dbReference>
<organism evidence="1 2">
    <name type="scientific">Neisseria cinerea ATCC 14685</name>
    <dbReference type="NCBI Taxonomy" id="546262"/>
    <lineage>
        <taxon>Bacteria</taxon>
        <taxon>Pseudomonadati</taxon>
        <taxon>Pseudomonadota</taxon>
        <taxon>Betaproteobacteria</taxon>
        <taxon>Neisseriales</taxon>
        <taxon>Neisseriaceae</taxon>
        <taxon>Neisseria</taxon>
    </lineage>
</organism>
<dbReference type="InterPro" id="IPR036255">
    <property type="entry name" value="YgfB-like_sf"/>
</dbReference>
<dbReference type="PANTHER" id="PTHR33747">
    <property type="entry name" value="UPF0225 PROTEIN SCO1677"/>
    <property type="match status" value="1"/>
</dbReference>
<dbReference type="SUPFAM" id="SSF101327">
    <property type="entry name" value="YgfB-like"/>
    <property type="match status" value="1"/>
</dbReference>
<dbReference type="Pfam" id="PF02810">
    <property type="entry name" value="SEC-C"/>
    <property type="match status" value="1"/>
</dbReference>
<dbReference type="STRING" id="546262.NEICINOT_03453"/>
<dbReference type="InterPro" id="IPR011978">
    <property type="entry name" value="YgfB-like"/>
</dbReference>
<dbReference type="InterPro" id="IPR004027">
    <property type="entry name" value="SEC_C_motif"/>
</dbReference>
<proteinExistence type="predicted"/>
<dbReference type="eggNOG" id="COG3012">
    <property type="taxonomic scope" value="Bacteria"/>
</dbReference>
<evidence type="ECO:0000313" key="2">
    <source>
        <dbReference type="Proteomes" id="UP000003294"/>
    </source>
</evidence>
<dbReference type="SUPFAM" id="SSF103642">
    <property type="entry name" value="Sec-C motif"/>
    <property type="match status" value="1"/>
</dbReference>
<name>D0W1D3_NEICI</name>
<evidence type="ECO:0000313" key="1">
    <source>
        <dbReference type="EMBL" id="EEZ72521.1"/>
    </source>
</evidence>
<sequence length="221" mass="25147">MMDSQKFTEASKQRLSELLDAKSEQGNTMRCDEVQGFMMALLSGPDKLAPRDWLPEVLGDESQFTASERSEIERLVLTMAMDTVGSISDKKLPDLWLYENEDGGSDFYTWCNAYLYGLDIVPTDWFEAVDDEEFEELFYPIMALGGIYDEEDNGSIRLQFTEGELAELESELPYALADIYRYWQAVINKPQTVRREGEKTGRNDPCPCGSGRKYKACCGKN</sequence>